<keyword evidence="9" id="KW-1185">Reference proteome</keyword>
<dbReference type="InterPro" id="IPR005524">
    <property type="entry name" value="DUF318"/>
</dbReference>
<evidence type="ECO:0000313" key="8">
    <source>
        <dbReference type="EMBL" id="NEY20065.1"/>
    </source>
</evidence>
<proteinExistence type="inferred from homology"/>
<evidence type="ECO:0000256" key="2">
    <source>
        <dbReference type="ARBA" id="ARBA00006386"/>
    </source>
</evidence>
<feature type="transmembrane region" description="Helical" evidence="7">
    <location>
        <begin position="84"/>
        <end position="110"/>
    </location>
</feature>
<feature type="transmembrane region" description="Helical" evidence="7">
    <location>
        <begin position="7"/>
        <end position="26"/>
    </location>
</feature>
<gene>
    <name evidence="8" type="ORF">G4D61_08805</name>
</gene>
<dbReference type="PANTHER" id="PTHR34184:SF4">
    <property type="entry name" value="UPF0718 PROTEIN YCGR"/>
    <property type="match status" value="1"/>
</dbReference>
<dbReference type="PANTHER" id="PTHR34184">
    <property type="entry name" value="UPF0718 PROTEIN YCGR"/>
    <property type="match status" value="1"/>
</dbReference>
<dbReference type="GO" id="GO:0005886">
    <property type="term" value="C:plasma membrane"/>
    <property type="evidence" value="ECO:0007669"/>
    <property type="project" value="UniProtKB-SubCell"/>
</dbReference>
<feature type="transmembrane region" description="Helical" evidence="7">
    <location>
        <begin position="122"/>
        <end position="145"/>
    </location>
</feature>
<evidence type="ECO:0000256" key="4">
    <source>
        <dbReference type="ARBA" id="ARBA00022692"/>
    </source>
</evidence>
<evidence type="ECO:0000256" key="6">
    <source>
        <dbReference type="ARBA" id="ARBA00023136"/>
    </source>
</evidence>
<dbReference type="EMBL" id="JAAIWK010000012">
    <property type="protein sequence ID" value="NEY20065.1"/>
    <property type="molecule type" value="Genomic_DNA"/>
</dbReference>
<feature type="transmembrane region" description="Helical" evidence="7">
    <location>
        <begin position="152"/>
        <end position="174"/>
    </location>
</feature>
<dbReference type="OrthoDB" id="9810876at2"/>
<reference evidence="8 9" key="1">
    <citation type="submission" date="2020-02" db="EMBL/GenBank/DDBJ databases">
        <authorList>
            <person name="Feng H."/>
        </authorList>
    </citation>
    <scope>NUCLEOTIDE SEQUENCE [LARGE SCALE GENOMIC DNA]</scope>
    <source>
        <strain evidence="8 9">Gsoil 114</strain>
    </source>
</reference>
<reference evidence="8 9" key="2">
    <citation type="submission" date="2020-03" db="EMBL/GenBank/DDBJ databases">
        <title>Bacillus aquiflavi sp. nov., isolated from yellow water of strong flavor Chinese baijiu in Yibin region of China.</title>
        <authorList>
            <person name="Xie J."/>
        </authorList>
    </citation>
    <scope>NUCLEOTIDE SEQUENCE [LARGE SCALE GENOMIC DNA]</scope>
    <source>
        <strain evidence="8 9">Gsoil 114</strain>
    </source>
</reference>
<organism evidence="8 9">
    <name type="scientific">Heyndrickxia ginsengihumi</name>
    <dbReference type="NCBI Taxonomy" id="363870"/>
    <lineage>
        <taxon>Bacteria</taxon>
        <taxon>Bacillati</taxon>
        <taxon>Bacillota</taxon>
        <taxon>Bacilli</taxon>
        <taxon>Bacillales</taxon>
        <taxon>Bacillaceae</taxon>
        <taxon>Heyndrickxia</taxon>
    </lineage>
</organism>
<evidence type="ECO:0000313" key="9">
    <source>
        <dbReference type="Proteomes" id="UP000476934"/>
    </source>
</evidence>
<protein>
    <submittedName>
        <fullName evidence="8">Permease</fullName>
    </submittedName>
</protein>
<feature type="transmembrane region" description="Helical" evidence="7">
    <location>
        <begin position="46"/>
        <end position="72"/>
    </location>
</feature>
<feature type="transmembrane region" description="Helical" evidence="7">
    <location>
        <begin position="277"/>
        <end position="299"/>
    </location>
</feature>
<comment type="similarity">
    <text evidence="2">Belongs to the UPF0718 family.</text>
</comment>
<dbReference type="Pfam" id="PF03773">
    <property type="entry name" value="ArsP_1"/>
    <property type="match status" value="1"/>
</dbReference>
<keyword evidence="4 7" id="KW-0812">Transmembrane</keyword>
<dbReference type="AlphaFoldDB" id="A0A6M0P720"/>
<evidence type="ECO:0000256" key="1">
    <source>
        <dbReference type="ARBA" id="ARBA00004651"/>
    </source>
</evidence>
<name>A0A6M0P720_9BACI</name>
<dbReference type="Proteomes" id="UP000476934">
    <property type="component" value="Unassembled WGS sequence"/>
</dbReference>
<feature type="transmembrane region" description="Helical" evidence="7">
    <location>
        <begin position="241"/>
        <end position="265"/>
    </location>
</feature>
<keyword evidence="5 7" id="KW-1133">Transmembrane helix</keyword>
<evidence type="ECO:0000256" key="5">
    <source>
        <dbReference type="ARBA" id="ARBA00022989"/>
    </source>
</evidence>
<keyword evidence="6 7" id="KW-0472">Membrane</keyword>
<evidence type="ECO:0000256" key="3">
    <source>
        <dbReference type="ARBA" id="ARBA00022475"/>
    </source>
</evidence>
<feature type="transmembrane region" description="Helical" evidence="7">
    <location>
        <begin position="306"/>
        <end position="325"/>
    </location>
</feature>
<accession>A0A6M0P720</accession>
<evidence type="ECO:0000256" key="7">
    <source>
        <dbReference type="SAM" id="Phobius"/>
    </source>
</evidence>
<sequence length="326" mass="36715">MRFSKSLIVNVLFLILIYLFLFSEHIKIAKDIANLLPSQIFNLNTIFLGIIIEAIPFILLGVIASSIIQIFVSEKVIQKVMPKHALLAMIPATLLGIIFPICECAIIPVVRRLIKKGLPQHISIVFMLSVPALNPVVYLSTYYAFQNNHIFLFGRMILSFLAAITIGMITYVLFRDKTILKHSTLDERHMNHGKSWTAFFKHVSDEFFDTGKYLVFGALLASLFHTFLNRNVLDSIGSHQLIAPAVMMGFSYVLSVCSEADAFVASSFIHSFNTESILAFLVIGPMLDLKNTIMLFAYFRFKFVSVFIISAVAAVYGLSQILHFFI</sequence>
<comment type="caution">
    <text evidence="8">The sequence shown here is derived from an EMBL/GenBank/DDBJ whole genome shotgun (WGS) entry which is preliminary data.</text>
</comment>
<keyword evidence="3" id="KW-1003">Cell membrane</keyword>
<comment type="subcellular location">
    <subcellularLocation>
        <location evidence="1">Cell membrane</location>
        <topology evidence="1">Multi-pass membrane protein</topology>
    </subcellularLocation>
</comment>
<feature type="transmembrane region" description="Helical" evidence="7">
    <location>
        <begin position="213"/>
        <end position="229"/>
    </location>
</feature>
<dbReference type="InterPro" id="IPR052923">
    <property type="entry name" value="UPF0718"/>
</dbReference>